<keyword evidence="4" id="KW-0418">Kinase</keyword>
<comment type="caution">
    <text evidence="9">The sequence shown here is derived from an EMBL/GenBank/DDBJ whole genome shotgun (WGS) entry which is preliminary data.</text>
</comment>
<dbReference type="InterPro" id="IPR015797">
    <property type="entry name" value="NUDIX_hydrolase-like_dom_sf"/>
</dbReference>
<comment type="catalytic activity">
    <reaction evidence="7">
        <text>CMP + ATP = CDP + ADP</text>
        <dbReference type="Rhea" id="RHEA:11600"/>
        <dbReference type="ChEBI" id="CHEBI:30616"/>
        <dbReference type="ChEBI" id="CHEBI:58069"/>
        <dbReference type="ChEBI" id="CHEBI:60377"/>
        <dbReference type="ChEBI" id="CHEBI:456216"/>
        <dbReference type="EC" id="2.7.4.25"/>
    </reaction>
</comment>
<evidence type="ECO:0000256" key="2">
    <source>
        <dbReference type="ARBA" id="ARBA00022679"/>
    </source>
</evidence>
<evidence type="ECO:0000313" key="10">
    <source>
        <dbReference type="Proteomes" id="UP000789759"/>
    </source>
</evidence>
<evidence type="ECO:0000256" key="3">
    <source>
        <dbReference type="ARBA" id="ARBA00022741"/>
    </source>
</evidence>
<dbReference type="Pfam" id="PF00293">
    <property type="entry name" value="NUDIX"/>
    <property type="match status" value="1"/>
</dbReference>
<dbReference type="OrthoDB" id="10263145at2759"/>
<dbReference type="EMBL" id="CAJVQA010000095">
    <property type="protein sequence ID" value="CAG8455333.1"/>
    <property type="molecule type" value="Genomic_DNA"/>
</dbReference>
<dbReference type="SUPFAM" id="SSF52540">
    <property type="entry name" value="P-loop containing nucleoside triphosphate hydrolases"/>
    <property type="match status" value="1"/>
</dbReference>
<dbReference type="InterPro" id="IPR027417">
    <property type="entry name" value="P-loop_NTPase"/>
</dbReference>
<evidence type="ECO:0000259" key="8">
    <source>
        <dbReference type="PROSITE" id="PS51462"/>
    </source>
</evidence>
<evidence type="ECO:0000313" key="9">
    <source>
        <dbReference type="EMBL" id="CAG8455333.1"/>
    </source>
</evidence>
<evidence type="ECO:0000256" key="5">
    <source>
        <dbReference type="ARBA" id="ARBA00022840"/>
    </source>
</evidence>
<dbReference type="GO" id="GO:0006139">
    <property type="term" value="P:nucleobase-containing compound metabolic process"/>
    <property type="evidence" value="ECO:0007669"/>
    <property type="project" value="InterPro"/>
</dbReference>
<keyword evidence="3" id="KW-0547">Nucleotide-binding</keyword>
<dbReference type="SUPFAM" id="SSF55811">
    <property type="entry name" value="Nudix"/>
    <property type="match status" value="1"/>
</dbReference>
<keyword evidence="2" id="KW-0808">Transferase</keyword>
<reference evidence="9" key="1">
    <citation type="submission" date="2021-06" db="EMBL/GenBank/DDBJ databases">
        <authorList>
            <person name="Kallberg Y."/>
            <person name="Tangrot J."/>
            <person name="Rosling A."/>
        </authorList>
    </citation>
    <scope>NUCLEOTIDE SEQUENCE</scope>
    <source>
        <strain evidence="9">FL966</strain>
    </source>
</reference>
<dbReference type="GO" id="GO:0036431">
    <property type="term" value="F:dCMP kinase activity"/>
    <property type="evidence" value="ECO:0007669"/>
    <property type="project" value="InterPro"/>
</dbReference>
<name>A0A9N8VGS7_9GLOM</name>
<gene>
    <name evidence="9" type="ORF">CPELLU_LOCUS356</name>
</gene>
<keyword evidence="5" id="KW-0067">ATP-binding</keyword>
<accession>A0A9N8VGS7</accession>
<protein>
    <recommendedName>
        <fullName evidence="1">(d)CMP kinase</fullName>
        <ecNumber evidence="1">2.7.4.25</ecNumber>
    </recommendedName>
</protein>
<dbReference type="InterPro" id="IPR011994">
    <property type="entry name" value="Cytidylate_kinase_dom"/>
</dbReference>
<sequence>MKMEIKSIYVQYYNDLDELVKKHFELDTLIYVEAQNFHKTLVNQADFYLCNLEYGTAGKTSVGETIANQYSYEFIDSGLFYQYVGYYHYDDPIDQIKQILNEEKVLELINSIKHLDEEEYKVSGLHAAEVSINNKLHNLINETIRKIVKNKGFVVVGCDITTLCLPDAEVKILLSAELETHALSYSLIKQAYNVSYEIDTTKLTLSEVVDTILIQINKELSNVYKANLIFDKNQDLSKYVFETSLDKICSNDLREKSLFLIRLKEFYQLKCDIMSEIEFNCTAVRDRNDPNFERAQNCKEKILRGPKYSAQQDRDYVIDAYFKHLAELELRVKVNSKMAPIRKSLNYYTEKVQYDQVEIRRKPRVTKHFCEKCNYFHLQKRCNSCENKTTILEPKFVLYYCEKCNEFSSEKECFICENELMKPEDFDSETLTDSSTKNFIERDKYKYIQNQNGTVLNNQLYFSDNELMMDDSSDSSVLSKEYQEAKDSYSSAEEFNSTYYIWLNNIEAMHLTGISIYNKNKILTEIKAKITANNNLMRIYKEIIDKHENQHLYFSLYILVNSERKIWMSNRNNPAKDYYGYYQVARGLVDTGESFDEYAKRKVLEETKLVLDEIEFITFDKSFRLFPNKNKEIMYKTAIYLAITDEQPELTEPDINSSWEAYTINQFRTMKVTDSLHFKEAEILETISHKFRNRHVPKKCKINNEVTETSETKLKHNSTTSFPSSQIAEANGLLANKIKKTETPINVAFVRIFESAISRFSSDSLSIIVYNSEKLNEKFATPKAINWTSTSKKNIKICSEKEFVKIIKNFFNFDDDDHIELIDYKADSFDIIKLLDENVSIGKIVIRRNKYVNKFTSY</sequence>
<keyword evidence="10" id="KW-1185">Reference proteome</keyword>
<evidence type="ECO:0000256" key="6">
    <source>
        <dbReference type="ARBA" id="ARBA00047615"/>
    </source>
</evidence>
<dbReference type="EC" id="2.7.4.25" evidence="1"/>
<dbReference type="GO" id="GO:0005524">
    <property type="term" value="F:ATP binding"/>
    <property type="evidence" value="ECO:0007669"/>
    <property type="project" value="UniProtKB-KW"/>
</dbReference>
<dbReference type="Proteomes" id="UP000789759">
    <property type="component" value="Unassembled WGS sequence"/>
</dbReference>
<dbReference type="Pfam" id="PF02224">
    <property type="entry name" value="Cytidylate_kin"/>
    <property type="match status" value="1"/>
</dbReference>
<dbReference type="Gene3D" id="3.90.79.10">
    <property type="entry name" value="Nucleoside Triphosphate Pyrophosphohydrolase"/>
    <property type="match status" value="1"/>
</dbReference>
<dbReference type="AlphaFoldDB" id="A0A9N8VGS7"/>
<evidence type="ECO:0000256" key="4">
    <source>
        <dbReference type="ARBA" id="ARBA00022777"/>
    </source>
</evidence>
<organism evidence="9 10">
    <name type="scientific">Cetraspora pellucida</name>
    <dbReference type="NCBI Taxonomy" id="1433469"/>
    <lineage>
        <taxon>Eukaryota</taxon>
        <taxon>Fungi</taxon>
        <taxon>Fungi incertae sedis</taxon>
        <taxon>Mucoromycota</taxon>
        <taxon>Glomeromycotina</taxon>
        <taxon>Glomeromycetes</taxon>
        <taxon>Diversisporales</taxon>
        <taxon>Gigasporaceae</taxon>
        <taxon>Cetraspora</taxon>
    </lineage>
</organism>
<evidence type="ECO:0000256" key="1">
    <source>
        <dbReference type="ARBA" id="ARBA00012906"/>
    </source>
</evidence>
<feature type="domain" description="Nudix hydrolase" evidence="8">
    <location>
        <begin position="549"/>
        <end position="686"/>
    </location>
</feature>
<proteinExistence type="predicted"/>
<comment type="catalytic activity">
    <reaction evidence="6">
        <text>dCMP + ATP = dCDP + ADP</text>
        <dbReference type="Rhea" id="RHEA:25094"/>
        <dbReference type="ChEBI" id="CHEBI:30616"/>
        <dbReference type="ChEBI" id="CHEBI:57566"/>
        <dbReference type="ChEBI" id="CHEBI:58593"/>
        <dbReference type="ChEBI" id="CHEBI:456216"/>
        <dbReference type="EC" id="2.7.4.25"/>
    </reaction>
</comment>
<dbReference type="InterPro" id="IPR000086">
    <property type="entry name" value="NUDIX_hydrolase_dom"/>
</dbReference>
<evidence type="ECO:0000256" key="7">
    <source>
        <dbReference type="ARBA" id="ARBA00048478"/>
    </source>
</evidence>
<dbReference type="PROSITE" id="PS51462">
    <property type="entry name" value="NUDIX"/>
    <property type="match status" value="1"/>
</dbReference>
<dbReference type="Gene3D" id="3.40.50.300">
    <property type="entry name" value="P-loop containing nucleotide triphosphate hydrolases"/>
    <property type="match status" value="1"/>
</dbReference>